<dbReference type="PANTHER" id="PTHR40012:SF1">
    <property type="entry name" value="AUTOPHAGY-RELATED PROTEIN 29"/>
    <property type="match status" value="1"/>
</dbReference>
<keyword evidence="9" id="KW-1185">Reference proteome</keyword>
<comment type="subcellular location">
    <subcellularLocation>
        <location evidence="1">Preautophagosomal structure</location>
    </subcellularLocation>
</comment>
<keyword evidence="4" id="KW-0813">Transport</keyword>
<dbReference type="AlphaFoldDB" id="A0AAN7ZRS3"/>
<gene>
    <name evidence="8" type="ORF">RI543_004212</name>
</gene>
<feature type="domain" description="Atg29 N-terminal" evidence="7">
    <location>
        <begin position="7"/>
        <end position="60"/>
    </location>
</feature>
<dbReference type="Pfam" id="PF18388">
    <property type="entry name" value="ATG29_N"/>
    <property type="match status" value="1"/>
</dbReference>
<evidence type="ECO:0000256" key="3">
    <source>
        <dbReference type="ARBA" id="ARBA00013784"/>
    </source>
</evidence>
<accession>A0AAN7ZRS3</accession>
<keyword evidence="5" id="KW-0653">Protein transport</keyword>
<dbReference type="Proteomes" id="UP001306508">
    <property type="component" value="Unassembled WGS sequence"/>
</dbReference>
<evidence type="ECO:0000256" key="1">
    <source>
        <dbReference type="ARBA" id="ARBA00004329"/>
    </source>
</evidence>
<evidence type="ECO:0000256" key="5">
    <source>
        <dbReference type="ARBA" id="ARBA00022927"/>
    </source>
</evidence>
<evidence type="ECO:0000256" key="6">
    <source>
        <dbReference type="ARBA" id="ARBA00023006"/>
    </source>
</evidence>
<name>A0AAN7ZRS3_9SACH</name>
<proteinExistence type="inferred from homology"/>
<dbReference type="GO" id="GO:0000407">
    <property type="term" value="C:phagophore assembly site"/>
    <property type="evidence" value="ECO:0007669"/>
    <property type="project" value="UniProtKB-SubCell"/>
</dbReference>
<sequence>MDNRNTIIYVRVKGKRPVDFVDPEPFEWDEDKDQQLWKFISKLDNSIDQIDWTKLSIILNVPIFFLRKRSYKLFENHMLLMKRKFNIKKLNSLDSTGNVEAFKNSSIIKNSKMKVPTATNPLMESSIDKSVSTESTGSEKDAYIKSAEKLNQATLSEKSATEVLSQLHVSKVLARTLDSINNKKLDKLKEVSDDDTSSSLSVSKSALEEALLERLHF</sequence>
<dbReference type="Gene3D" id="1.10.10.2570">
    <property type="match status" value="1"/>
</dbReference>
<evidence type="ECO:0000313" key="9">
    <source>
        <dbReference type="Proteomes" id="UP001306508"/>
    </source>
</evidence>
<dbReference type="InterPro" id="IPR039113">
    <property type="entry name" value="ATG29"/>
</dbReference>
<comment type="caution">
    <text evidence="8">The sequence shown here is derived from an EMBL/GenBank/DDBJ whole genome shotgun (WGS) entry which is preliminary data.</text>
</comment>
<evidence type="ECO:0000313" key="8">
    <source>
        <dbReference type="EMBL" id="KAK5778544.1"/>
    </source>
</evidence>
<evidence type="ECO:0000256" key="2">
    <source>
        <dbReference type="ARBA" id="ARBA00010082"/>
    </source>
</evidence>
<reference evidence="9" key="1">
    <citation type="submission" date="2023-07" db="EMBL/GenBank/DDBJ databases">
        <title>A draft genome of Kazachstania heterogenica Y-27499.</title>
        <authorList>
            <person name="Donic C."/>
            <person name="Kralova J.S."/>
            <person name="Fidel L."/>
            <person name="Ben-Dor S."/>
            <person name="Jung S."/>
        </authorList>
    </citation>
    <scope>NUCLEOTIDE SEQUENCE [LARGE SCALE GENOMIC DNA]</scope>
    <source>
        <strain evidence="9">Y27499</strain>
    </source>
</reference>
<dbReference type="InterPro" id="IPR040666">
    <property type="entry name" value="Atg29_N"/>
</dbReference>
<organism evidence="8 9">
    <name type="scientific">Arxiozyma heterogenica</name>
    <dbReference type="NCBI Taxonomy" id="278026"/>
    <lineage>
        <taxon>Eukaryota</taxon>
        <taxon>Fungi</taxon>
        <taxon>Dikarya</taxon>
        <taxon>Ascomycota</taxon>
        <taxon>Saccharomycotina</taxon>
        <taxon>Saccharomycetes</taxon>
        <taxon>Saccharomycetales</taxon>
        <taxon>Saccharomycetaceae</taxon>
        <taxon>Arxiozyma</taxon>
    </lineage>
</organism>
<dbReference type="GO" id="GO:0000045">
    <property type="term" value="P:autophagosome assembly"/>
    <property type="evidence" value="ECO:0007669"/>
    <property type="project" value="InterPro"/>
</dbReference>
<dbReference type="PANTHER" id="PTHR40012">
    <property type="entry name" value="AUTOPHAGY-RELATED PROTEIN 29"/>
    <property type="match status" value="1"/>
</dbReference>
<evidence type="ECO:0000259" key="7">
    <source>
        <dbReference type="Pfam" id="PF18388"/>
    </source>
</evidence>
<keyword evidence="6" id="KW-0072">Autophagy</keyword>
<dbReference type="EMBL" id="JAWIZZ010000053">
    <property type="protein sequence ID" value="KAK5778544.1"/>
    <property type="molecule type" value="Genomic_DNA"/>
</dbReference>
<evidence type="ECO:0000256" key="4">
    <source>
        <dbReference type="ARBA" id="ARBA00022448"/>
    </source>
</evidence>
<protein>
    <recommendedName>
        <fullName evidence="3">Autophagy-related protein 29</fullName>
    </recommendedName>
</protein>
<dbReference type="InterPro" id="IPR039362">
    <property type="entry name" value="ATG29_sf"/>
</dbReference>
<comment type="similarity">
    <text evidence="2">Belongs to the ATG29 family.</text>
</comment>
<dbReference type="GO" id="GO:0015031">
    <property type="term" value="P:protein transport"/>
    <property type="evidence" value="ECO:0007669"/>
    <property type="project" value="UniProtKB-KW"/>
</dbReference>